<feature type="domain" description="Protein kinase" evidence="19">
    <location>
        <begin position="93"/>
        <end position="360"/>
    </location>
</feature>
<dbReference type="PROSITE" id="PS51285">
    <property type="entry name" value="AGC_KINASE_CTER"/>
    <property type="match status" value="1"/>
</dbReference>
<dbReference type="Gene3D" id="3.30.200.20">
    <property type="entry name" value="Phosphorylase Kinase, domain 1"/>
    <property type="match status" value="1"/>
</dbReference>
<feature type="region of interest" description="Disordered" evidence="17">
    <location>
        <begin position="974"/>
        <end position="1007"/>
    </location>
</feature>
<dbReference type="CTD" id="8232550"/>
<dbReference type="Gene3D" id="1.20.5.340">
    <property type="match status" value="1"/>
</dbReference>
<dbReference type="PROSITE" id="PS00108">
    <property type="entry name" value="PROTEIN_KINASE_ST"/>
    <property type="match status" value="1"/>
</dbReference>
<dbReference type="CDD" id="cd01243">
    <property type="entry name" value="PH_MRCK"/>
    <property type="match status" value="1"/>
</dbReference>
<comment type="catalytic activity">
    <reaction evidence="13">
        <text>L-threonyl-[protein] + ATP = O-phospho-L-threonyl-[protein] + ADP + H(+)</text>
        <dbReference type="Rhea" id="RHEA:46608"/>
        <dbReference type="Rhea" id="RHEA-COMP:11060"/>
        <dbReference type="Rhea" id="RHEA-COMP:11605"/>
        <dbReference type="ChEBI" id="CHEBI:15378"/>
        <dbReference type="ChEBI" id="CHEBI:30013"/>
        <dbReference type="ChEBI" id="CHEBI:30616"/>
        <dbReference type="ChEBI" id="CHEBI:61977"/>
        <dbReference type="ChEBI" id="CHEBI:456216"/>
        <dbReference type="EC" id="2.7.11.1"/>
    </reaction>
</comment>
<keyword evidence="3" id="KW-0723">Serine/threonine-protein kinase</keyword>
<evidence type="ECO:0000256" key="9">
    <source>
        <dbReference type="ARBA" id="ARBA00022777"/>
    </source>
</evidence>
<dbReference type="SMART" id="SM00285">
    <property type="entry name" value="PBD"/>
    <property type="match status" value="1"/>
</dbReference>
<feature type="compositionally biased region" description="Polar residues" evidence="17">
    <location>
        <begin position="1620"/>
        <end position="1639"/>
    </location>
</feature>
<dbReference type="Proteomes" id="UP000009046">
    <property type="component" value="Unassembled WGS sequence"/>
</dbReference>
<keyword evidence="24" id="KW-0560">Oxidoreductase</keyword>
<feature type="domain" description="PH" evidence="18">
    <location>
        <begin position="1102"/>
        <end position="1221"/>
    </location>
</feature>
<dbReference type="CDD" id="cd20809">
    <property type="entry name" value="C1_MRCK"/>
    <property type="match status" value="1"/>
</dbReference>
<name>E0W264_PEDHC</name>
<proteinExistence type="inferred from homology"/>
<evidence type="ECO:0000313" key="24">
    <source>
        <dbReference type="EMBL" id="EEB19720.1"/>
    </source>
</evidence>
<comment type="catalytic activity">
    <reaction evidence="14">
        <text>L-seryl-[protein] + ATP = O-phospho-L-seryl-[protein] + ADP + H(+)</text>
        <dbReference type="Rhea" id="RHEA:17989"/>
        <dbReference type="Rhea" id="RHEA-COMP:9863"/>
        <dbReference type="Rhea" id="RHEA-COMP:11604"/>
        <dbReference type="ChEBI" id="CHEBI:15378"/>
        <dbReference type="ChEBI" id="CHEBI:29999"/>
        <dbReference type="ChEBI" id="CHEBI:30616"/>
        <dbReference type="ChEBI" id="CHEBI:83421"/>
        <dbReference type="ChEBI" id="CHEBI:456216"/>
        <dbReference type="EC" id="2.7.11.1"/>
    </reaction>
</comment>
<feature type="binding site" evidence="15">
    <location>
        <position position="122"/>
    </location>
    <ligand>
        <name>ATP</name>
        <dbReference type="ChEBI" id="CHEBI:30616"/>
    </ligand>
</feature>
<dbReference type="InterPro" id="IPR011993">
    <property type="entry name" value="PH-like_dom_sf"/>
</dbReference>
<evidence type="ECO:0000259" key="19">
    <source>
        <dbReference type="PROSITE" id="PS50011"/>
    </source>
</evidence>
<feature type="compositionally biased region" description="Pro residues" evidence="17">
    <location>
        <begin position="1645"/>
        <end position="1660"/>
    </location>
</feature>
<dbReference type="SUPFAM" id="SSF56112">
    <property type="entry name" value="Protein kinase-like (PK-like)"/>
    <property type="match status" value="1"/>
</dbReference>
<dbReference type="STRING" id="121224.E0W264"/>
<dbReference type="InterPro" id="IPR011009">
    <property type="entry name" value="Kinase-like_dom_sf"/>
</dbReference>
<feature type="compositionally biased region" description="Polar residues" evidence="17">
    <location>
        <begin position="1675"/>
        <end position="1690"/>
    </location>
</feature>
<dbReference type="EMBL" id="AAZO01007128">
    <property type="status" value="NOT_ANNOTATED_CDS"/>
    <property type="molecule type" value="Genomic_DNA"/>
</dbReference>
<dbReference type="SMART" id="SM00220">
    <property type="entry name" value="S_TKc"/>
    <property type="match status" value="1"/>
</dbReference>
<evidence type="ECO:0000256" key="15">
    <source>
        <dbReference type="PROSITE-ProRule" id="PRU10141"/>
    </source>
</evidence>
<protein>
    <recommendedName>
        <fullName evidence="2">non-specific serine/threonine protein kinase</fullName>
        <ecNumber evidence="2">2.7.11.1</ecNumber>
    </recommendedName>
</protein>
<feature type="domain" description="Phorbol-ester/DAG-type" evidence="20">
    <location>
        <begin position="1032"/>
        <end position="1082"/>
    </location>
</feature>
<dbReference type="Pfam" id="PF15796">
    <property type="entry name" value="KELK"/>
    <property type="match status" value="1"/>
</dbReference>
<organism>
    <name type="scientific">Pediculus humanus subsp. corporis</name>
    <name type="common">Body louse</name>
    <dbReference type="NCBI Taxonomy" id="121224"/>
    <lineage>
        <taxon>Eukaryota</taxon>
        <taxon>Metazoa</taxon>
        <taxon>Ecdysozoa</taxon>
        <taxon>Arthropoda</taxon>
        <taxon>Hexapoda</taxon>
        <taxon>Insecta</taxon>
        <taxon>Pterygota</taxon>
        <taxon>Neoptera</taxon>
        <taxon>Paraneoptera</taxon>
        <taxon>Psocodea</taxon>
        <taxon>Troctomorpha</taxon>
        <taxon>Phthiraptera</taxon>
        <taxon>Anoplura</taxon>
        <taxon>Pediculidae</taxon>
        <taxon>Pediculus</taxon>
    </lineage>
</organism>
<dbReference type="InterPro" id="IPR057529">
    <property type="entry name" value="MRCK/ROCK_PH"/>
</dbReference>
<dbReference type="InterPro" id="IPR046349">
    <property type="entry name" value="C1-like_sf"/>
</dbReference>
<evidence type="ECO:0000256" key="17">
    <source>
        <dbReference type="SAM" id="MobiDB-lite"/>
    </source>
</evidence>
<dbReference type="SMART" id="SM00036">
    <property type="entry name" value="CNH"/>
    <property type="match status" value="1"/>
</dbReference>
<evidence type="ECO:0000259" key="23">
    <source>
        <dbReference type="PROSITE" id="PS51285"/>
    </source>
</evidence>
<evidence type="ECO:0000256" key="5">
    <source>
        <dbReference type="ARBA" id="ARBA00022679"/>
    </source>
</evidence>
<dbReference type="PROSITE" id="PS50011">
    <property type="entry name" value="PROTEIN_KINASE_DOM"/>
    <property type="match status" value="1"/>
</dbReference>
<keyword evidence="8" id="KW-0863">Zinc-finger</keyword>
<evidence type="ECO:0000256" key="6">
    <source>
        <dbReference type="ARBA" id="ARBA00022723"/>
    </source>
</evidence>
<evidence type="ECO:0000259" key="18">
    <source>
        <dbReference type="PROSITE" id="PS50003"/>
    </source>
</evidence>
<evidence type="ECO:0000259" key="20">
    <source>
        <dbReference type="PROSITE" id="PS50081"/>
    </source>
</evidence>
<dbReference type="RefSeq" id="XP_002432458.1">
    <property type="nucleotide sequence ID" value="XM_002432413.1"/>
</dbReference>
<reference evidence="24" key="2">
    <citation type="submission" date="2007-04" db="EMBL/GenBank/DDBJ databases">
        <title>The genome of the human body louse.</title>
        <authorList>
            <consortium name="The Human Body Louse Genome Consortium"/>
            <person name="Kirkness E."/>
            <person name="Walenz B."/>
            <person name="Hass B."/>
            <person name="Bruggner R."/>
            <person name="Strausberg R."/>
        </authorList>
    </citation>
    <scope>NUCLEOTIDE SEQUENCE</scope>
    <source>
        <strain evidence="24">USDA</strain>
    </source>
</reference>
<dbReference type="PROSITE" id="PS50108">
    <property type="entry name" value="CRIB"/>
    <property type="match status" value="1"/>
</dbReference>
<accession>E0W264</accession>
<dbReference type="Gene3D" id="3.30.60.20">
    <property type="match status" value="1"/>
</dbReference>
<dbReference type="PROSITE" id="PS00107">
    <property type="entry name" value="PROTEIN_KINASE_ATP"/>
    <property type="match status" value="1"/>
</dbReference>
<dbReference type="FunFam" id="2.30.29.30:FF:000032">
    <property type="entry name" value="Non-specific serine/threonine protein kinase"/>
    <property type="match status" value="1"/>
</dbReference>
<evidence type="ECO:0000259" key="21">
    <source>
        <dbReference type="PROSITE" id="PS50108"/>
    </source>
</evidence>
<dbReference type="Gene3D" id="2.30.29.30">
    <property type="entry name" value="Pleckstrin-homology domain (PH domain)/Phosphotyrosine-binding domain (PTB)"/>
    <property type="match status" value="1"/>
</dbReference>
<gene>
    <name evidence="25" type="primary">8232550</name>
    <name evidence="24" type="ORF">Phum_PHUM584760</name>
</gene>
<dbReference type="Pfam" id="PF00780">
    <property type="entry name" value="CNH"/>
    <property type="match status" value="1"/>
</dbReference>
<dbReference type="Pfam" id="PF00130">
    <property type="entry name" value="C1_1"/>
    <property type="match status" value="1"/>
</dbReference>
<dbReference type="InterPro" id="IPR017441">
    <property type="entry name" value="Protein_kinase_ATP_BS"/>
</dbReference>
<keyword evidence="9 24" id="KW-0418">Kinase</keyword>
<dbReference type="SUPFAM" id="SSF57889">
    <property type="entry name" value="Cysteine-rich domain"/>
    <property type="match status" value="1"/>
</dbReference>
<sequence length="1772" mass="200142">MSETLEKLASETGSHGTTGEKRLQQLEALFLGGPIQGQGQCFSLETCLDILLVLYDECCNSSLRREKAVSDFIEFVKPVASCVKNLRLARDDFEIIKVIGRGAFGEVCVVKMKGSDKVFAMKILNKWEMLKRAETACFKEERDVLVYGDRRWITNLHYAFQDDNNLYLVMDYYCGGDLLTLLSKFEDRLPEDMARFYIAEMILAVSSIHELRYVHRDIKPDNVLLDANGHIRLADFGSCLKFLEDGTVQSNVTVGTPDYISPEILRAMEDGQGRYGPECDWWSLGVCMYEMLYGETPFYAESLIETYGKIMNHKNCFDFPQDVGYEVTPEAKDLIKKLICSAEFRLGQNGVQDFKNHAWFDGLDWDSIRDSSAPYVPEVSSPTDTSNFDVDDTDIRTSDAVPPAANPTFSALHLPFVGFTFTQGSRISDLSSIPIGSVQQNSGLVEKRVKKLEEEKQLLLKSLSESKILKVSNSNSSDVGTDKMNLANSTRILQEEINTLTKNNNDLKAQIQLLEQKTSDTKYLVNDSEADEKIKELEKNIKLLNQEKDSMQKDKLDAEEKLKFQDKELKDALSQRKLAMAEYNEVTDRLSELRQQKQKLSRQVRDKEEELEVAMQKIDFLRHDIRGAEKLRRELEGRIEEAIAEAGKERKLRERSEEYCKQVEEETEKMRQRLVAGDNTSAQAHATQEISRLKAEVEKLKVQYNENLSQQQSRYTVEISSLRDQLQEERNRREMLDREIHLAKEKLETSRLENLTDSEETISELTRRHEREKMILLEDNKKLMMDLEMLSDSVDRIQSERRQIEEEYEELRNKKDAIVQWEAQITEIIQWVSDEKDARGYLQALTTKMTEELEFLKHSKSSNVNSSDAKNWRNRRSQKLDKMELLNLQSSLQSEIQAKQVISEELTKTRTELIAAQKELRDFHANFESLSHEIKRKELQIKELQSRLDSGEGFLERPPSQMSYLDHFLKESSMRHGGSVESEEGDVEDNRAPSFTSSKSNLSELSIDPGSPLEIRRPSSHLALHLPPKPKSHQFLVRTFSSPQKCNHCTSLMVGLTRQGVVCEACGFACHLGCCDKVPVICPVPADQTKRPLGIDPTRGIGTAYEGYVKVPKSGGVKKGWIRQFVVVCDFKLFLYDISPDRNALPSIYVSQILDMRDEDFAVSSVGESDVIHATKKDIPCIFRITTSLMEPYGIKNHTLMLADSENEKSKWVVALSELHRILKRNNLPNTVVFKAKELLDSTCAFIKNAMSGVIIDPDRLVIGAEEGLFCLDLDRYEIARIGEGKKVYQLEYIAEEQLLVVLSGKQRHVRLVPIRALDGDDVEWIKVAETKGCITFAAGPMKKNPLSYCLCVAIKKQNTSQIIVYEITRTKARHKRLRELMLPTQAQTLSILSEGRLCIGYQSGFTVYSIMGDYHPVPLVHPDNQVLGFLAYSSVDALRAIELPRGEFLLVFQTLGIYADSQGRKSRDKEIMYPAIPLAVSCLEGHLLVYSDTHIDVFNASTGDWIQTINVKKAKPLNNSGSLSICIINDLAYIVYLSHIHLKDAVNVTCTDSTGLQTPVRPRKRFSIREVHRTARMTDWRSKMISAPSNFNHISHMGPGEGIQIQRLIDLPTTLETADSASLSSPHPTISSQDSSSRLFHPSVAPPKIPSHPPGPPIRNSPHPESQRRHSGHMTHNQGYPVHNGSTNILRRAPPPPRPSVTPPSLPRTPSDSVNAELSHVNIGLSPLNNGSKEQSGGGSPRHSIASNNSSNPSTPPSPGGHDHGSSSYDS</sequence>
<dbReference type="PROSITE" id="PS50219">
    <property type="entry name" value="CNH"/>
    <property type="match status" value="1"/>
</dbReference>
<reference evidence="24" key="1">
    <citation type="submission" date="2007-04" db="EMBL/GenBank/DDBJ databases">
        <title>Annotation of Pediculus humanus corporis strain USDA.</title>
        <authorList>
            <person name="Kirkness E."/>
            <person name="Hannick L."/>
            <person name="Hass B."/>
            <person name="Bruggner R."/>
            <person name="Lawson D."/>
            <person name="Bidwell S."/>
            <person name="Joardar V."/>
            <person name="Caler E."/>
            <person name="Walenz B."/>
            <person name="Inman J."/>
            <person name="Schobel S."/>
            <person name="Galinsky K."/>
            <person name="Amedeo P."/>
            <person name="Strausberg R."/>
        </authorList>
    </citation>
    <scope>NUCLEOTIDE SEQUENCE</scope>
    <source>
        <strain evidence="24">USDA</strain>
    </source>
</reference>
<reference evidence="25" key="3">
    <citation type="submission" date="2020-05" db="UniProtKB">
        <authorList>
            <consortium name="EnsemblMetazoa"/>
        </authorList>
    </citation>
    <scope>IDENTIFICATION</scope>
    <source>
        <strain evidence="25">USDA</strain>
    </source>
</reference>
<evidence type="ECO:0000256" key="2">
    <source>
        <dbReference type="ARBA" id="ARBA00012513"/>
    </source>
</evidence>
<feature type="domain" description="CRIB" evidence="21">
    <location>
        <begin position="1586"/>
        <end position="1599"/>
    </location>
</feature>
<dbReference type="InParanoid" id="E0W264"/>
<dbReference type="GeneID" id="8232550"/>
<evidence type="ECO:0000313" key="25">
    <source>
        <dbReference type="EnsemblMetazoa" id="PHUM584760-PA"/>
    </source>
</evidence>
<dbReference type="InterPro" id="IPR001180">
    <property type="entry name" value="CNH_dom"/>
</dbReference>
<evidence type="ECO:0000256" key="7">
    <source>
        <dbReference type="ARBA" id="ARBA00022741"/>
    </source>
</evidence>
<evidence type="ECO:0000256" key="11">
    <source>
        <dbReference type="ARBA" id="ARBA00022840"/>
    </source>
</evidence>
<dbReference type="PROSITE" id="PS50081">
    <property type="entry name" value="ZF_DAG_PE_2"/>
    <property type="match status" value="1"/>
</dbReference>
<feature type="coiled-coil region" evidence="16">
    <location>
        <begin position="449"/>
        <end position="753"/>
    </location>
</feature>
<dbReference type="FunFam" id="3.30.60.20:FF:000005">
    <property type="entry name" value="Non-specific serine/threonine protein kinase"/>
    <property type="match status" value="1"/>
</dbReference>
<dbReference type="FunCoup" id="E0W264">
    <property type="interactions" value="683"/>
</dbReference>
<dbReference type="SMART" id="SM00133">
    <property type="entry name" value="S_TK_X"/>
    <property type="match status" value="1"/>
</dbReference>
<keyword evidence="7 15" id="KW-0547">Nucleotide-binding</keyword>
<dbReference type="InterPro" id="IPR000095">
    <property type="entry name" value="CRIB_dom"/>
</dbReference>
<keyword evidence="5 24" id="KW-0808">Transferase</keyword>
<feature type="domain" description="CNH" evidence="22">
    <location>
        <begin position="1247"/>
        <end position="1525"/>
    </location>
</feature>
<evidence type="ECO:0000256" key="10">
    <source>
        <dbReference type="ARBA" id="ARBA00022833"/>
    </source>
</evidence>
<dbReference type="GO" id="GO:0005856">
    <property type="term" value="C:cytoskeleton"/>
    <property type="evidence" value="ECO:0007669"/>
    <property type="project" value="TreeGrafter"/>
</dbReference>
<evidence type="ECO:0000256" key="1">
    <source>
        <dbReference type="ARBA" id="ARBA00005719"/>
    </source>
</evidence>
<dbReference type="PROSITE" id="PS00479">
    <property type="entry name" value="ZF_DAG_PE_1"/>
    <property type="match status" value="1"/>
</dbReference>
<dbReference type="OMA" id="CCDKVPP"/>
<dbReference type="InterPro" id="IPR000719">
    <property type="entry name" value="Prot_kinase_dom"/>
</dbReference>
<dbReference type="GO" id="GO:0005737">
    <property type="term" value="C:cytoplasm"/>
    <property type="evidence" value="ECO:0007669"/>
    <property type="project" value="TreeGrafter"/>
</dbReference>
<keyword evidence="4" id="KW-0597">Phosphoprotein</keyword>
<dbReference type="InterPro" id="IPR008271">
    <property type="entry name" value="Ser/Thr_kinase_AS"/>
</dbReference>
<evidence type="ECO:0000256" key="14">
    <source>
        <dbReference type="ARBA" id="ARBA00048679"/>
    </source>
</evidence>
<feature type="domain" description="AGC-kinase C-terminal" evidence="23">
    <location>
        <begin position="361"/>
        <end position="431"/>
    </location>
</feature>
<keyword evidence="12 16" id="KW-0175">Coiled coil</keyword>
<dbReference type="PANTHER" id="PTHR22988:SF66">
    <property type="entry name" value="SERINE_THREONINE-PROTEIN KINASE GENGHIS KHAN"/>
    <property type="match status" value="1"/>
</dbReference>
<dbReference type="SUPFAM" id="SSF50729">
    <property type="entry name" value="PH domain-like"/>
    <property type="match status" value="1"/>
</dbReference>
<dbReference type="Gene3D" id="1.10.510.10">
    <property type="entry name" value="Transferase(Phosphotransferase) domain 1"/>
    <property type="match status" value="1"/>
</dbReference>
<dbReference type="CDD" id="cd00132">
    <property type="entry name" value="CRIB"/>
    <property type="match status" value="1"/>
</dbReference>
<evidence type="ECO:0000256" key="12">
    <source>
        <dbReference type="ARBA" id="ARBA00023054"/>
    </source>
</evidence>
<evidence type="ECO:0000256" key="3">
    <source>
        <dbReference type="ARBA" id="ARBA00022527"/>
    </source>
</evidence>
<keyword evidence="11 15" id="KW-0067">ATP-binding</keyword>
<dbReference type="EC" id="2.7.11.1" evidence="2"/>
<dbReference type="InterPro" id="IPR000961">
    <property type="entry name" value="AGC-kinase_C"/>
</dbReference>
<dbReference type="FunFam" id="1.10.510.10:FF:000014">
    <property type="entry name" value="Non-specific serine/threonine protein kinase"/>
    <property type="match status" value="1"/>
</dbReference>
<dbReference type="InterPro" id="IPR031597">
    <property type="entry name" value="KELK"/>
</dbReference>
<dbReference type="eggNOG" id="KOG0612">
    <property type="taxonomic scope" value="Eukaryota"/>
</dbReference>
<evidence type="ECO:0000313" key="26">
    <source>
        <dbReference type="Proteomes" id="UP000009046"/>
    </source>
</evidence>
<dbReference type="SMART" id="SM00233">
    <property type="entry name" value="PH"/>
    <property type="match status" value="1"/>
</dbReference>
<dbReference type="HOGENOM" id="CLU_000288_140_3_1"/>
<evidence type="ECO:0000256" key="13">
    <source>
        <dbReference type="ARBA" id="ARBA00047899"/>
    </source>
</evidence>
<dbReference type="EnsemblMetazoa" id="PHUM584760-RA">
    <property type="protein sequence ID" value="PHUM584760-PA"/>
    <property type="gene ID" value="PHUM584760"/>
</dbReference>
<feature type="coiled-coil region" evidence="16">
    <location>
        <begin position="780"/>
        <end position="824"/>
    </location>
</feature>
<dbReference type="SMART" id="SM00109">
    <property type="entry name" value="C1"/>
    <property type="match status" value="1"/>
</dbReference>
<dbReference type="Pfam" id="PF00433">
    <property type="entry name" value="Pkinase_C"/>
    <property type="match status" value="1"/>
</dbReference>
<dbReference type="OrthoDB" id="6764942at2759"/>
<dbReference type="InterPro" id="IPR050839">
    <property type="entry name" value="Rho-assoc_Ser/Thr_Kinase"/>
</dbReference>
<keyword evidence="6" id="KW-0479">Metal-binding</keyword>
<dbReference type="GO" id="GO:0008270">
    <property type="term" value="F:zinc ion binding"/>
    <property type="evidence" value="ECO:0007669"/>
    <property type="project" value="UniProtKB-KW"/>
</dbReference>
<feature type="compositionally biased region" description="Pro residues" evidence="17">
    <location>
        <begin position="1694"/>
        <end position="1708"/>
    </location>
</feature>
<dbReference type="EMBL" id="DS235874">
    <property type="protein sequence ID" value="EEB19720.1"/>
    <property type="molecule type" value="Genomic_DNA"/>
</dbReference>
<keyword evidence="26" id="KW-1185">Reference proteome</keyword>
<dbReference type="VEuPathDB" id="VectorBase:PHUM584760"/>
<dbReference type="CDD" id="cd05597">
    <property type="entry name" value="STKc_DMPK_like"/>
    <property type="match status" value="1"/>
</dbReference>
<dbReference type="GO" id="GO:0016491">
    <property type="term" value="F:oxidoreductase activity"/>
    <property type="evidence" value="ECO:0007669"/>
    <property type="project" value="UniProtKB-KW"/>
</dbReference>
<dbReference type="GO" id="GO:0004674">
    <property type="term" value="F:protein serine/threonine kinase activity"/>
    <property type="evidence" value="ECO:0007669"/>
    <property type="project" value="UniProtKB-KW"/>
</dbReference>
<feature type="region of interest" description="Disordered" evidence="17">
    <location>
        <begin position="1620"/>
        <end position="1772"/>
    </location>
</feature>
<dbReference type="InterPro" id="IPR017892">
    <property type="entry name" value="Pkinase_C"/>
</dbReference>
<comment type="similarity">
    <text evidence="1">Belongs to the protein kinase superfamily. AGC Ser/Thr protein kinase family. DMPK subfamily.</text>
</comment>
<evidence type="ECO:0000259" key="22">
    <source>
        <dbReference type="PROSITE" id="PS50219"/>
    </source>
</evidence>
<dbReference type="InterPro" id="IPR001849">
    <property type="entry name" value="PH_domain"/>
</dbReference>
<dbReference type="GO" id="GO:0005524">
    <property type="term" value="F:ATP binding"/>
    <property type="evidence" value="ECO:0007669"/>
    <property type="project" value="UniProtKB-UniRule"/>
</dbReference>
<dbReference type="FunFam" id="3.30.200.20:FF:001055">
    <property type="entry name" value="Serine/threonine-protein kinase MRCK beta"/>
    <property type="match status" value="1"/>
</dbReference>
<dbReference type="GO" id="GO:0031032">
    <property type="term" value="P:actomyosin structure organization"/>
    <property type="evidence" value="ECO:0007669"/>
    <property type="project" value="TreeGrafter"/>
</dbReference>
<evidence type="ECO:0000256" key="4">
    <source>
        <dbReference type="ARBA" id="ARBA00022553"/>
    </source>
</evidence>
<keyword evidence="10" id="KW-0862">Zinc</keyword>
<dbReference type="Pfam" id="PF00069">
    <property type="entry name" value="Pkinase"/>
    <property type="match status" value="1"/>
</dbReference>
<evidence type="ECO:0000256" key="8">
    <source>
        <dbReference type="ARBA" id="ARBA00022771"/>
    </source>
</evidence>
<dbReference type="Pfam" id="PF25346">
    <property type="entry name" value="PH_MRCK"/>
    <property type="match status" value="1"/>
</dbReference>
<dbReference type="PROSITE" id="PS50003">
    <property type="entry name" value="PH_DOMAIN"/>
    <property type="match status" value="1"/>
</dbReference>
<dbReference type="InterPro" id="IPR002219">
    <property type="entry name" value="PKC_DAG/PE"/>
</dbReference>
<feature type="compositionally biased region" description="Polar residues" evidence="17">
    <location>
        <begin position="993"/>
        <end position="1004"/>
    </location>
</feature>
<dbReference type="KEGG" id="phu:Phum_PHUM584760"/>
<dbReference type="PANTHER" id="PTHR22988">
    <property type="entry name" value="MYOTONIC DYSTROPHY S/T KINASE-RELATED"/>
    <property type="match status" value="1"/>
</dbReference>
<evidence type="ECO:0000256" key="16">
    <source>
        <dbReference type="SAM" id="Coils"/>
    </source>
</evidence>